<dbReference type="EMBL" id="CP136051">
    <property type="protein sequence ID" value="WOK06939.1"/>
    <property type="molecule type" value="Genomic_DNA"/>
</dbReference>
<dbReference type="PANTHER" id="PTHR11735:SF11">
    <property type="entry name" value="TRNA THREONYLCARBAMOYLADENOSINE BIOSYNTHESIS PROTEIN TSAB"/>
    <property type="match status" value="1"/>
</dbReference>
<dbReference type="InterPro" id="IPR022496">
    <property type="entry name" value="T6A_TsaB"/>
</dbReference>
<dbReference type="RefSeq" id="WP_317489631.1">
    <property type="nucleotide sequence ID" value="NZ_CP136051.1"/>
</dbReference>
<dbReference type="NCBIfam" id="TIGR03725">
    <property type="entry name" value="T6A_YeaZ"/>
    <property type="match status" value="1"/>
</dbReference>
<reference evidence="2 3" key="1">
    <citation type="journal article" date="2023" name="Microbiol. Resour. Announc.">
        <title>Complete Genome Sequence of Imperialibacter roseus strain P4T.</title>
        <authorList>
            <person name="Tizabi D.R."/>
            <person name="Bachvaroff T."/>
            <person name="Hill R.T."/>
        </authorList>
    </citation>
    <scope>NUCLEOTIDE SEQUENCE [LARGE SCALE GENOMIC DNA]</scope>
    <source>
        <strain evidence="2 3">P4T</strain>
    </source>
</reference>
<keyword evidence="3" id="KW-1185">Reference proteome</keyword>
<evidence type="ECO:0000313" key="3">
    <source>
        <dbReference type="Proteomes" id="UP001302349"/>
    </source>
</evidence>
<dbReference type="Gene3D" id="3.30.420.40">
    <property type="match status" value="2"/>
</dbReference>
<gene>
    <name evidence="2" type="primary">tsaB</name>
    <name evidence="2" type="ORF">RT717_28120</name>
</gene>
<organism evidence="2 3">
    <name type="scientific">Imperialibacter roseus</name>
    <dbReference type="NCBI Taxonomy" id="1324217"/>
    <lineage>
        <taxon>Bacteria</taxon>
        <taxon>Pseudomonadati</taxon>
        <taxon>Bacteroidota</taxon>
        <taxon>Cytophagia</taxon>
        <taxon>Cytophagales</taxon>
        <taxon>Flammeovirgaceae</taxon>
        <taxon>Imperialibacter</taxon>
    </lineage>
</organism>
<keyword evidence="2" id="KW-0012">Acyltransferase</keyword>
<keyword evidence="2" id="KW-0808">Transferase</keyword>
<dbReference type="Pfam" id="PF00814">
    <property type="entry name" value="TsaD"/>
    <property type="match status" value="1"/>
</dbReference>
<dbReference type="Proteomes" id="UP001302349">
    <property type="component" value="Chromosome"/>
</dbReference>
<evidence type="ECO:0000259" key="1">
    <source>
        <dbReference type="Pfam" id="PF00814"/>
    </source>
</evidence>
<dbReference type="EC" id="2.3.1.234" evidence="2"/>
<sequence length="228" mass="25053">MSVILCLETATTVCSVAIFADKQLLGYQEYRIDKSHSNLLPSIIDTTLHGLSLSKADLTAVAVSEGPGSYTGLRIGTSIAKGLCYALEIPLLSVNTLHAMAAEVKKFNTKGAFLCPMIDARRMEVYACVMNSEGGVEQETAPHIIDEHSFSEYLKKHEVWFFGNGSDKCKELIGKNANAVFISDMVPSAKYMGELAQEQLQSASFKDLAYFEPFYLKEFRATKPKSVS</sequence>
<dbReference type="InterPro" id="IPR000905">
    <property type="entry name" value="Gcp-like_dom"/>
</dbReference>
<dbReference type="InterPro" id="IPR043129">
    <property type="entry name" value="ATPase_NBD"/>
</dbReference>
<dbReference type="CDD" id="cd24032">
    <property type="entry name" value="ASKHA_NBD_TsaB"/>
    <property type="match status" value="1"/>
</dbReference>
<name>A0ABZ0IRA5_9BACT</name>
<proteinExistence type="predicted"/>
<dbReference type="PANTHER" id="PTHR11735">
    <property type="entry name" value="TRNA N6-ADENOSINE THREONYLCARBAMOYLTRANSFERASE"/>
    <property type="match status" value="1"/>
</dbReference>
<accession>A0ABZ0IRA5</accession>
<dbReference type="GO" id="GO:0061711">
    <property type="term" value="F:tRNA N(6)-L-threonylcarbamoyladenine synthase activity"/>
    <property type="evidence" value="ECO:0007669"/>
    <property type="project" value="UniProtKB-EC"/>
</dbReference>
<feature type="domain" description="Gcp-like" evidence="1">
    <location>
        <begin position="34"/>
        <end position="202"/>
    </location>
</feature>
<evidence type="ECO:0000313" key="2">
    <source>
        <dbReference type="EMBL" id="WOK06939.1"/>
    </source>
</evidence>
<protein>
    <submittedName>
        <fullName evidence="2">tRNA (Adenosine(37)-N6)-threonylcarbamoyltransferase complex dimerization subunit type 1 TsaB</fullName>
        <ecNumber evidence="2">2.3.1.234</ecNumber>
    </submittedName>
</protein>
<dbReference type="SUPFAM" id="SSF53067">
    <property type="entry name" value="Actin-like ATPase domain"/>
    <property type="match status" value="2"/>
</dbReference>